<dbReference type="InterPro" id="IPR001680">
    <property type="entry name" value="WD40_rpt"/>
</dbReference>
<reference evidence="1" key="2">
    <citation type="submission" date="2025-09" db="UniProtKB">
        <authorList>
            <consortium name="Ensembl"/>
        </authorList>
    </citation>
    <scope>IDENTIFICATION</scope>
</reference>
<name>A0A3B3D6X5_ORYME</name>
<evidence type="ECO:0000313" key="1">
    <source>
        <dbReference type="Ensembl" id="ENSOMEP00000025591.1"/>
    </source>
</evidence>
<dbReference type="Proteomes" id="UP000261560">
    <property type="component" value="Unplaced"/>
</dbReference>
<dbReference type="PaxDb" id="30732-ENSOMEP00000025591"/>
<keyword evidence="2" id="KW-1185">Reference proteome</keyword>
<protein>
    <submittedName>
        <fullName evidence="1">Uncharacterized protein</fullName>
    </submittedName>
</protein>
<reference evidence="1" key="1">
    <citation type="submission" date="2025-08" db="UniProtKB">
        <authorList>
            <consortium name="Ensembl"/>
        </authorList>
    </citation>
    <scope>IDENTIFICATION</scope>
</reference>
<accession>A0A3B3D6X5</accession>
<sequence length="250" mass="28348">MAGDLRKCPLKRLEGHYNKVMVASCFWSSEHSLIATCSQDSVVQLWSIGQNSVELQTTFSCISRLHTERASRCQHMSPVYWSCGGNFLAAPENKHINIMNLRGSLCHVEHQSSRVTALCWAQSFSLWMMDQSTNSKNTAVESLLVGMLDGSLCWLQVTLQDFELLVKSTELTHCQTPLCVAWHAEDKPFAVGYLSGKVLLATTETYGTTQPVVLSPFQVRHILYIQWKRRNLVSFYIYIFLTTHTHISNI</sequence>
<dbReference type="SMART" id="SM00320">
    <property type="entry name" value="WD40"/>
    <property type="match status" value="2"/>
</dbReference>
<dbReference type="OMA" id="HIYICAV"/>
<dbReference type="GeneTree" id="ENSGT00940000169428"/>
<proteinExistence type="predicted"/>
<dbReference type="InterPro" id="IPR015943">
    <property type="entry name" value="WD40/YVTN_repeat-like_dom_sf"/>
</dbReference>
<dbReference type="Ensembl" id="ENSOMET00000006721.1">
    <property type="protein sequence ID" value="ENSOMEP00000025591.1"/>
    <property type="gene ID" value="ENSOMEG00000006924.1"/>
</dbReference>
<dbReference type="Pfam" id="PF00400">
    <property type="entry name" value="WD40"/>
    <property type="match status" value="1"/>
</dbReference>
<dbReference type="STRING" id="30732.ENSOMEP00000025591"/>
<organism evidence="1 2">
    <name type="scientific">Oryzias melastigma</name>
    <name type="common">Marine medaka</name>
    <dbReference type="NCBI Taxonomy" id="30732"/>
    <lineage>
        <taxon>Eukaryota</taxon>
        <taxon>Metazoa</taxon>
        <taxon>Chordata</taxon>
        <taxon>Craniata</taxon>
        <taxon>Vertebrata</taxon>
        <taxon>Euteleostomi</taxon>
        <taxon>Actinopterygii</taxon>
        <taxon>Neopterygii</taxon>
        <taxon>Teleostei</taxon>
        <taxon>Neoteleostei</taxon>
        <taxon>Acanthomorphata</taxon>
        <taxon>Ovalentaria</taxon>
        <taxon>Atherinomorphae</taxon>
        <taxon>Beloniformes</taxon>
        <taxon>Adrianichthyidae</taxon>
        <taxon>Oryziinae</taxon>
        <taxon>Oryzias</taxon>
    </lineage>
</organism>
<evidence type="ECO:0000313" key="2">
    <source>
        <dbReference type="Proteomes" id="UP000261560"/>
    </source>
</evidence>
<dbReference type="InterPro" id="IPR036322">
    <property type="entry name" value="WD40_repeat_dom_sf"/>
</dbReference>
<dbReference type="SUPFAM" id="SSF50978">
    <property type="entry name" value="WD40 repeat-like"/>
    <property type="match status" value="1"/>
</dbReference>
<dbReference type="AlphaFoldDB" id="A0A3B3D6X5"/>
<dbReference type="Gene3D" id="2.130.10.10">
    <property type="entry name" value="YVTN repeat-like/Quinoprotein amine dehydrogenase"/>
    <property type="match status" value="1"/>
</dbReference>